<gene>
    <name evidence="1" type="ORF">J2Y00_004580</name>
</gene>
<evidence type="ECO:0000313" key="2">
    <source>
        <dbReference type="Proteomes" id="UP001185331"/>
    </source>
</evidence>
<dbReference type="Proteomes" id="UP001185331">
    <property type="component" value="Unassembled WGS sequence"/>
</dbReference>
<protein>
    <submittedName>
        <fullName evidence="1">Uncharacterized protein</fullName>
    </submittedName>
</protein>
<comment type="caution">
    <text evidence="1">The sequence shown here is derived from an EMBL/GenBank/DDBJ whole genome shotgun (WGS) entry which is preliminary data.</text>
</comment>
<accession>A0AAE3XHF5</accession>
<dbReference type="RefSeq" id="WP_309858351.1">
    <property type="nucleotide sequence ID" value="NZ_JAVDQJ010000019.1"/>
</dbReference>
<name>A0AAE3XHF5_9DEIO</name>
<evidence type="ECO:0000313" key="1">
    <source>
        <dbReference type="EMBL" id="MDR6220949.1"/>
    </source>
</evidence>
<organism evidence="1 2">
    <name type="scientific">Deinococcus soli</name>
    <name type="common">ex Cha et al. 2016</name>
    <dbReference type="NCBI Taxonomy" id="1309411"/>
    <lineage>
        <taxon>Bacteria</taxon>
        <taxon>Thermotogati</taxon>
        <taxon>Deinococcota</taxon>
        <taxon>Deinococci</taxon>
        <taxon>Deinococcales</taxon>
        <taxon>Deinococcaceae</taxon>
        <taxon>Deinococcus</taxon>
    </lineage>
</organism>
<dbReference type="AlphaFoldDB" id="A0AAE3XHF5"/>
<dbReference type="EMBL" id="JAVDQK010000020">
    <property type="protein sequence ID" value="MDR6220949.1"/>
    <property type="molecule type" value="Genomic_DNA"/>
</dbReference>
<sequence>MNRVHCLHELSLQAGYENWQIYTAALHKAAGVPPKRHLTRVAPQRRLERA</sequence>
<proteinExistence type="predicted"/>
<reference evidence="1" key="1">
    <citation type="submission" date="2023-07" db="EMBL/GenBank/DDBJ databases">
        <title>Sorghum-associated microbial communities from plants grown in Nebraska, USA.</title>
        <authorList>
            <person name="Schachtman D."/>
        </authorList>
    </citation>
    <scope>NUCLEOTIDE SEQUENCE</scope>
    <source>
        <strain evidence="1">BE330</strain>
    </source>
</reference>